<dbReference type="EMBL" id="BMAC01000005">
    <property type="protein sequence ID" value="GFP79171.1"/>
    <property type="molecule type" value="Genomic_DNA"/>
</dbReference>
<dbReference type="SMART" id="SM00856">
    <property type="entry name" value="PMEI"/>
    <property type="match status" value="1"/>
</dbReference>
<dbReference type="Gene3D" id="2.160.20.10">
    <property type="entry name" value="Single-stranded right-handed beta-helix, Pectin lyase-like"/>
    <property type="match status" value="1"/>
</dbReference>
<feature type="region of interest" description="Disordered" evidence="16">
    <location>
        <begin position="560"/>
        <end position="602"/>
    </location>
</feature>
<dbReference type="FunFam" id="1.20.140.40:FF:000001">
    <property type="entry name" value="Pectinesterase"/>
    <property type="match status" value="1"/>
</dbReference>
<name>A0A830BAU1_9LAMI</name>
<comment type="similarity">
    <text evidence="3">In the N-terminal section; belongs to the PMEI family.</text>
</comment>
<dbReference type="PANTHER" id="PTHR31707">
    <property type="entry name" value="PECTINESTERASE"/>
    <property type="match status" value="1"/>
</dbReference>
<dbReference type="Gene3D" id="1.20.140.40">
    <property type="entry name" value="Invertase/pectin methylesterase inhibitor family protein"/>
    <property type="match status" value="1"/>
</dbReference>
<keyword evidence="10" id="KW-1015">Disulfide bond</keyword>
<dbReference type="UniPathway" id="UPA00545">
    <property type="reaction ID" value="UER00823"/>
</dbReference>
<evidence type="ECO:0000256" key="11">
    <source>
        <dbReference type="ARBA" id="ARBA00023180"/>
    </source>
</evidence>
<feature type="compositionally biased region" description="Low complexity" evidence="16">
    <location>
        <begin position="641"/>
        <end position="672"/>
    </location>
</feature>
<dbReference type="FunFam" id="2.160.20.10:FF:000001">
    <property type="entry name" value="Pectinesterase"/>
    <property type="match status" value="1"/>
</dbReference>
<dbReference type="InterPro" id="IPR006501">
    <property type="entry name" value="Pectinesterase_inhib_dom"/>
</dbReference>
<dbReference type="SUPFAM" id="SSF101148">
    <property type="entry name" value="Plant invertase/pectin methylesterase inhibitor"/>
    <property type="match status" value="1"/>
</dbReference>
<evidence type="ECO:0000256" key="2">
    <source>
        <dbReference type="ARBA" id="ARBA00005184"/>
    </source>
</evidence>
<evidence type="ECO:0000256" key="8">
    <source>
        <dbReference type="ARBA" id="ARBA00022801"/>
    </source>
</evidence>
<dbReference type="SUPFAM" id="SSF51126">
    <property type="entry name" value="Pectin lyase-like"/>
    <property type="match status" value="1"/>
</dbReference>
<feature type="compositionally biased region" description="Low complexity" evidence="16">
    <location>
        <begin position="708"/>
        <end position="717"/>
    </location>
</feature>
<reference evidence="18" key="1">
    <citation type="submission" date="2020-07" db="EMBL/GenBank/DDBJ databases">
        <title>Ethylene signaling mediates host invasion by parasitic plants.</title>
        <authorList>
            <person name="Yoshida S."/>
        </authorList>
    </citation>
    <scope>NUCLEOTIDE SEQUENCE</scope>
    <source>
        <strain evidence="18">Okayama</strain>
    </source>
</reference>
<comment type="pathway">
    <text evidence="2">Glycan metabolism; pectin degradation; 2-dehydro-3-deoxy-D-gluconate from pectin: step 1/5.</text>
</comment>
<comment type="subcellular location">
    <subcellularLocation>
        <location evidence="1">Secreted</location>
        <location evidence="1">Cell wall</location>
    </subcellularLocation>
</comment>
<evidence type="ECO:0000259" key="17">
    <source>
        <dbReference type="SMART" id="SM00856"/>
    </source>
</evidence>
<comment type="caution">
    <text evidence="18">The sequence shown here is derived from an EMBL/GenBank/DDBJ whole genome shotgun (WGS) entry which is preliminary data.</text>
</comment>
<organism evidence="18 19">
    <name type="scientific">Phtheirospermum japonicum</name>
    <dbReference type="NCBI Taxonomy" id="374723"/>
    <lineage>
        <taxon>Eukaryota</taxon>
        <taxon>Viridiplantae</taxon>
        <taxon>Streptophyta</taxon>
        <taxon>Embryophyta</taxon>
        <taxon>Tracheophyta</taxon>
        <taxon>Spermatophyta</taxon>
        <taxon>Magnoliopsida</taxon>
        <taxon>eudicotyledons</taxon>
        <taxon>Gunneridae</taxon>
        <taxon>Pentapetalae</taxon>
        <taxon>asterids</taxon>
        <taxon>lamiids</taxon>
        <taxon>Lamiales</taxon>
        <taxon>Orobanchaceae</taxon>
        <taxon>Orobanchaceae incertae sedis</taxon>
        <taxon>Phtheirospermum</taxon>
    </lineage>
</organism>
<dbReference type="OrthoDB" id="2019149at2759"/>
<keyword evidence="8" id="KW-0378">Hydrolase</keyword>
<keyword evidence="19" id="KW-1185">Reference proteome</keyword>
<dbReference type="InterPro" id="IPR012334">
    <property type="entry name" value="Pectin_lyas_fold"/>
</dbReference>
<dbReference type="InterPro" id="IPR000070">
    <property type="entry name" value="Pectinesterase_cat"/>
</dbReference>
<accession>A0A830BAU1</accession>
<dbReference type="AlphaFoldDB" id="A0A830BAU1"/>
<keyword evidence="6" id="KW-0134">Cell wall</keyword>
<evidence type="ECO:0000313" key="18">
    <source>
        <dbReference type="EMBL" id="GFP79171.1"/>
    </source>
</evidence>
<evidence type="ECO:0000256" key="3">
    <source>
        <dbReference type="ARBA" id="ARBA00006027"/>
    </source>
</evidence>
<dbReference type="CDD" id="cd15798">
    <property type="entry name" value="PMEI-like_3"/>
    <property type="match status" value="1"/>
</dbReference>
<keyword evidence="11" id="KW-0325">Glycoprotein</keyword>
<evidence type="ECO:0000256" key="6">
    <source>
        <dbReference type="ARBA" id="ARBA00022512"/>
    </source>
</evidence>
<dbReference type="GO" id="GO:0045490">
    <property type="term" value="P:pectin catabolic process"/>
    <property type="evidence" value="ECO:0007669"/>
    <property type="project" value="UniProtKB-UniPathway"/>
</dbReference>
<dbReference type="PROSITE" id="PS00503">
    <property type="entry name" value="PECTINESTERASE_2"/>
    <property type="match status" value="1"/>
</dbReference>
<dbReference type="Pfam" id="PF04043">
    <property type="entry name" value="PMEI"/>
    <property type="match status" value="1"/>
</dbReference>
<evidence type="ECO:0000256" key="7">
    <source>
        <dbReference type="ARBA" id="ARBA00022525"/>
    </source>
</evidence>
<dbReference type="InterPro" id="IPR035513">
    <property type="entry name" value="Invertase/methylesterase_inhib"/>
</dbReference>
<feature type="compositionally biased region" description="Pro residues" evidence="16">
    <location>
        <begin position="583"/>
        <end position="600"/>
    </location>
</feature>
<dbReference type="GO" id="GO:0030599">
    <property type="term" value="F:pectinesterase activity"/>
    <property type="evidence" value="ECO:0007669"/>
    <property type="project" value="UniProtKB-EC"/>
</dbReference>
<dbReference type="GO" id="GO:0042545">
    <property type="term" value="P:cell wall modification"/>
    <property type="evidence" value="ECO:0007669"/>
    <property type="project" value="InterPro"/>
</dbReference>
<dbReference type="InterPro" id="IPR033131">
    <property type="entry name" value="Pectinesterase_Asp_AS"/>
</dbReference>
<keyword evidence="7" id="KW-0964">Secreted</keyword>
<feature type="compositionally biased region" description="Polar residues" evidence="16">
    <location>
        <begin position="678"/>
        <end position="696"/>
    </location>
</feature>
<feature type="domain" description="Pectinesterase inhibitor" evidence="17">
    <location>
        <begin position="22"/>
        <end position="174"/>
    </location>
</feature>
<feature type="compositionally biased region" description="Polar residues" evidence="16">
    <location>
        <begin position="718"/>
        <end position="736"/>
    </location>
</feature>
<evidence type="ECO:0000256" key="1">
    <source>
        <dbReference type="ARBA" id="ARBA00004191"/>
    </source>
</evidence>
<evidence type="ECO:0000256" key="4">
    <source>
        <dbReference type="ARBA" id="ARBA00007786"/>
    </source>
</evidence>
<proteinExistence type="inferred from homology"/>
<evidence type="ECO:0000256" key="9">
    <source>
        <dbReference type="ARBA" id="ARBA00023085"/>
    </source>
</evidence>
<gene>
    <name evidence="18" type="ORF">PHJA_000060600</name>
</gene>
<evidence type="ECO:0000256" key="16">
    <source>
        <dbReference type="SAM" id="MobiDB-lite"/>
    </source>
</evidence>
<evidence type="ECO:0000256" key="5">
    <source>
        <dbReference type="ARBA" id="ARBA00013229"/>
    </source>
</evidence>
<sequence>MVVALAIGSRWGEEEEIPEVSSSKKAITTICETTDYQKACEEALVSNGANSTDPKELIEVAFQAAIKYINEAAEKSVVLQEAQADPRAKAALESCRELANRAANDLQRSYAKFNNFDIINVDDILLELKIWLSGAITNEETCLDGFDDVPGDAGEKMREALTMSMQMTSNALAMVAEISTFLETMGIQGFKSRRLLSEEIFPWTDFDTRRLLTASPQQIRPNLIVAKDGSGKYHTINEALKDIPKNSNRTFVMYIKEGVYEEKVWINSSLTHLMIIGDGPTKTRITGKLNFIDGTGTYQTATVAVQGDDFIARDIGFENSAGAEKHQAVALRVSADRAIFYNCHMDGYQDTLYVHTYRQFYRDCVISGTIDFIFGDAAAVFQGCTMLIRKPMDNQQNIVTAQGRKDVRQPTGLVLQNCTFKADPEYYPHRNKLKSYLGRPWKEYSRTIIMESFVDDFIQPQGWLPWNETFALETLFYTEFNNRGPGAPKAQRIKWPGVKELPPNRIQRFTAAEFLDGNRWIPPTRVPYAAGFIFPVPQEDPNIKYSPVVPEETKDLGTVVDKSSFIATGNGSSSGKGTGSNPAPVPPPPPPPVPVPPPEIAIPVDILPESGIAAAPFTSSPVGSPVPQPGFADSVSISPISGSSVPTSDSAIAAASPTSPISGDSSVPSSQPDLAYSPSVSPSQDTSVSAPQSSMDGSEIAASPNQTPAPVAAAAAPTSTIGNSAASPQSDVSMDTNVFPAASPSGNEAAAVAATPESLGSFNDASSPS</sequence>
<feature type="active site" evidence="15">
    <location>
        <position position="371"/>
    </location>
</feature>
<evidence type="ECO:0000256" key="15">
    <source>
        <dbReference type="PROSITE-ProRule" id="PRU10040"/>
    </source>
</evidence>
<evidence type="ECO:0000256" key="13">
    <source>
        <dbReference type="ARBA" id="ARBA00047928"/>
    </source>
</evidence>
<dbReference type="Proteomes" id="UP000653305">
    <property type="component" value="Unassembled WGS sequence"/>
</dbReference>
<comment type="catalytic activity">
    <reaction evidence="13">
        <text>[(1-&gt;4)-alpha-D-galacturonosyl methyl ester](n) + n H2O = [(1-&gt;4)-alpha-D-galacturonosyl](n) + n methanol + n H(+)</text>
        <dbReference type="Rhea" id="RHEA:22380"/>
        <dbReference type="Rhea" id="RHEA-COMP:14570"/>
        <dbReference type="Rhea" id="RHEA-COMP:14573"/>
        <dbReference type="ChEBI" id="CHEBI:15377"/>
        <dbReference type="ChEBI" id="CHEBI:15378"/>
        <dbReference type="ChEBI" id="CHEBI:17790"/>
        <dbReference type="ChEBI" id="CHEBI:140522"/>
        <dbReference type="ChEBI" id="CHEBI:140523"/>
        <dbReference type="EC" id="3.1.1.11"/>
    </reaction>
</comment>
<evidence type="ECO:0000256" key="14">
    <source>
        <dbReference type="ARBA" id="ARBA00057335"/>
    </source>
</evidence>
<comment type="similarity">
    <text evidence="4">In the C-terminal section; belongs to the pectinesterase family.</text>
</comment>
<protein>
    <recommendedName>
        <fullName evidence="5">pectinesterase</fullName>
        <ecNumber evidence="5">3.1.1.11</ecNumber>
    </recommendedName>
</protein>
<comment type="function">
    <text evidence="14">Acts in the modification of cell walls via demethylesterification of cell wall pectin.</text>
</comment>
<evidence type="ECO:0000313" key="19">
    <source>
        <dbReference type="Proteomes" id="UP000653305"/>
    </source>
</evidence>
<keyword evidence="12" id="KW-0961">Cell wall biogenesis/degradation</keyword>
<dbReference type="GO" id="GO:0004857">
    <property type="term" value="F:enzyme inhibitor activity"/>
    <property type="evidence" value="ECO:0007669"/>
    <property type="project" value="InterPro"/>
</dbReference>
<evidence type="ECO:0000256" key="12">
    <source>
        <dbReference type="ARBA" id="ARBA00023316"/>
    </source>
</evidence>
<dbReference type="InterPro" id="IPR011050">
    <property type="entry name" value="Pectin_lyase_fold/virulence"/>
</dbReference>
<dbReference type="Pfam" id="PF01095">
    <property type="entry name" value="Pectinesterase"/>
    <property type="match status" value="1"/>
</dbReference>
<dbReference type="EC" id="3.1.1.11" evidence="5"/>
<keyword evidence="9" id="KW-0063">Aspartyl esterase</keyword>
<dbReference type="NCBIfam" id="TIGR01614">
    <property type="entry name" value="PME_inhib"/>
    <property type="match status" value="1"/>
</dbReference>
<evidence type="ECO:0000256" key="10">
    <source>
        <dbReference type="ARBA" id="ARBA00023157"/>
    </source>
</evidence>
<feature type="compositionally biased region" description="Polar residues" evidence="16">
    <location>
        <begin position="758"/>
        <end position="769"/>
    </location>
</feature>
<feature type="region of interest" description="Disordered" evidence="16">
    <location>
        <begin position="641"/>
        <end position="769"/>
    </location>
</feature>